<dbReference type="Proteomes" id="UP000219636">
    <property type="component" value="Unassembled WGS sequence"/>
</dbReference>
<organism evidence="1 2">
    <name type="scientific">Ureibacillus xyleni</name>
    <dbReference type="NCBI Taxonomy" id="614648"/>
    <lineage>
        <taxon>Bacteria</taxon>
        <taxon>Bacillati</taxon>
        <taxon>Bacillota</taxon>
        <taxon>Bacilli</taxon>
        <taxon>Bacillales</taxon>
        <taxon>Caryophanaceae</taxon>
        <taxon>Ureibacillus</taxon>
    </lineage>
</organism>
<reference evidence="2" key="1">
    <citation type="submission" date="2017-08" db="EMBL/GenBank/DDBJ databases">
        <authorList>
            <person name="Varghese N."/>
            <person name="Submissions S."/>
        </authorList>
    </citation>
    <scope>NUCLEOTIDE SEQUENCE [LARGE SCALE GENOMIC DNA]</scope>
    <source>
        <strain evidence="2">JC22</strain>
    </source>
</reference>
<protein>
    <recommendedName>
        <fullName evidence="3">STAS domain-containing protein</fullName>
    </recommendedName>
</protein>
<evidence type="ECO:0008006" key="3">
    <source>
        <dbReference type="Google" id="ProtNLM"/>
    </source>
</evidence>
<keyword evidence="2" id="KW-1185">Reference proteome</keyword>
<sequence length="116" mass="13137">MSQTGSYSIFVNQTEKTIDMSVKGTFTPQQAKDFHNDYQSKVGSINANNFTLKVDCKNMNIITQEMLPALETSFKMYKDSQFDKVEFIIEKSPVIKMQLSRIARNAGLANSEVIEV</sequence>
<evidence type="ECO:0000313" key="2">
    <source>
        <dbReference type="Proteomes" id="UP000219636"/>
    </source>
</evidence>
<dbReference type="AlphaFoldDB" id="A0A285RXX6"/>
<dbReference type="RefSeq" id="WP_097072549.1">
    <property type="nucleotide sequence ID" value="NZ_OBMQ01000002.1"/>
</dbReference>
<name>A0A285RXX6_9BACL</name>
<proteinExistence type="predicted"/>
<dbReference type="EMBL" id="OBMQ01000002">
    <property type="protein sequence ID" value="SOB99408.1"/>
    <property type="molecule type" value="Genomic_DNA"/>
</dbReference>
<gene>
    <name evidence="1" type="ORF">SAMN05880501_102200</name>
</gene>
<dbReference type="OrthoDB" id="2867965at2"/>
<evidence type="ECO:0000313" key="1">
    <source>
        <dbReference type="EMBL" id="SOB99408.1"/>
    </source>
</evidence>
<accession>A0A285RXX6</accession>